<organism evidence="3 4">
    <name type="scientific">Pseudozyma antarctica (strain T-34)</name>
    <name type="common">Yeast</name>
    <name type="synonym">Candida antarctica</name>
    <dbReference type="NCBI Taxonomy" id="1151754"/>
    <lineage>
        <taxon>Eukaryota</taxon>
        <taxon>Fungi</taxon>
        <taxon>Dikarya</taxon>
        <taxon>Basidiomycota</taxon>
        <taxon>Ustilaginomycotina</taxon>
        <taxon>Ustilaginomycetes</taxon>
        <taxon>Ustilaginales</taxon>
        <taxon>Ustilaginaceae</taxon>
        <taxon>Moesziomyces</taxon>
    </lineage>
</organism>
<evidence type="ECO:0000313" key="4">
    <source>
        <dbReference type="Proteomes" id="UP000011976"/>
    </source>
</evidence>
<sequence length="649" mass="69203">MEPARTNRKVLPNYLLEDYIPVPDTKSSAASVASASHAHSDAQQHGEPSTGGENGAASATPSEAPDEALGFLPRRKKLRQACIYCRRSHLVCEEKRPCHRCVKRGIADRCVDPPQDGKLDEGALANGNDNGNSGKQKPQHFSPASSANGEDANEGAGSTPDRASGAQRGSKRKRKSLPLKPSVAPPPSENDGKGDQPPFSINHAAAPEQANFNAANARHHAMPSTLAPESAGAYAGLPISMPVSVAAPVPAPATASGRNAPSQLLQGQPIFQPPSSAELDSLFSTYFFDVADAFNARPGAPHSGAPGHHGAPPTAAGGHAMFGSHQQAHPQHHVHAMANAHAPHPVESGLQPTQLHFDAGVGGAHDPRMQRHAVPAGGGHGAHYQQPLPSRPSHHDQARMPTGAENKSILDAAPNPVQRHRGAGIVAGADRSQQGATEDKEAVTRQRPGDVYAPYPYRKGYASLMRYMTEQNWSQQSIRSVEAALSKIRRLWFSLEDNIQPSSMIQLQAEWAGNVRYYSESVLPFTPVPMVVCRKAGEVYASNELAHELCGRSREQMTGGKLSCYELMTEASASEFFRLYELAVGGDHAEDGSYVPTVGNTAPLYWNADIVRPNADGTASVRRTRGVFEMKIAPCGLPSLLVCCFVPLS</sequence>
<gene>
    <name evidence="3" type="ORF">PANT_25d00057</name>
</gene>
<dbReference type="InterPro" id="IPR036864">
    <property type="entry name" value="Zn2-C6_fun-type_DNA-bd_sf"/>
</dbReference>
<evidence type="ECO:0000313" key="3">
    <source>
        <dbReference type="EMBL" id="GAC77257.1"/>
    </source>
</evidence>
<protein>
    <recommendedName>
        <fullName evidence="2">Zn(2)-C6 fungal-type domain-containing protein</fullName>
    </recommendedName>
</protein>
<dbReference type="InterPro" id="IPR001138">
    <property type="entry name" value="Zn2Cys6_DnaBD"/>
</dbReference>
<dbReference type="CDD" id="cd00067">
    <property type="entry name" value="GAL4"/>
    <property type="match status" value="1"/>
</dbReference>
<proteinExistence type="predicted"/>
<dbReference type="PROSITE" id="PS00463">
    <property type="entry name" value="ZN2_CY6_FUNGAL_1"/>
    <property type="match status" value="1"/>
</dbReference>
<feature type="compositionally biased region" description="Polar residues" evidence="1">
    <location>
        <begin position="127"/>
        <end position="136"/>
    </location>
</feature>
<accession>M9MIS5</accession>
<dbReference type="GO" id="GO:0008270">
    <property type="term" value="F:zinc ion binding"/>
    <property type="evidence" value="ECO:0007669"/>
    <property type="project" value="InterPro"/>
</dbReference>
<dbReference type="EMBL" id="DF196791">
    <property type="protein sequence ID" value="GAC77257.1"/>
    <property type="molecule type" value="Genomic_DNA"/>
</dbReference>
<name>M9MIS5_PSEA3</name>
<dbReference type="GO" id="GO:0000977">
    <property type="term" value="F:RNA polymerase II transcription regulatory region sequence-specific DNA binding"/>
    <property type="evidence" value="ECO:0007669"/>
    <property type="project" value="TreeGrafter"/>
</dbReference>
<dbReference type="AlphaFoldDB" id="M9MIS5"/>
<feature type="domain" description="Zn(2)-C6 fungal-type" evidence="2">
    <location>
        <begin position="81"/>
        <end position="112"/>
    </location>
</feature>
<evidence type="ECO:0000256" key="1">
    <source>
        <dbReference type="SAM" id="MobiDB-lite"/>
    </source>
</evidence>
<feature type="region of interest" description="Disordered" evidence="1">
    <location>
        <begin position="298"/>
        <end position="332"/>
    </location>
</feature>
<dbReference type="PANTHER" id="PTHR31986:SF7">
    <property type="entry name" value="REGULATOR OF DRUG SENSITIVITY 2"/>
    <property type="match status" value="1"/>
</dbReference>
<feature type="compositionally biased region" description="Low complexity" evidence="1">
    <location>
        <begin position="298"/>
        <end position="329"/>
    </location>
</feature>
<dbReference type="SUPFAM" id="SSF55785">
    <property type="entry name" value="PYP-like sensor domain (PAS domain)"/>
    <property type="match status" value="1"/>
</dbReference>
<feature type="compositionally biased region" description="Low complexity" evidence="1">
    <location>
        <begin position="27"/>
        <end position="37"/>
    </location>
</feature>
<dbReference type="SMART" id="SM00066">
    <property type="entry name" value="GAL4"/>
    <property type="match status" value="1"/>
</dbReference>
<feature type="compositionally biased region" description="Polar residues" evidence="1">
    <location>
        <begin position="257"/>
        <end position="266"/>
    </location>
</feature>
<dbReference type="PROSITE" id="PS50048">
    <property type="entry name" value="ZN2_CY6_FUNGAL_2"/>
    <property type="match status" value="1"/>
</dbReference>
<dbReference type="InterPro" id="IPR053045">
    <property type="entry name" value="Zinc_cluster_trans_reg"/>
</dbReference>
<dbReference type="GO" id="GO:0000981">
    <property type="term" value="F:DNA-binding transcription factor activity, RNA polymerase II-specific"/>
    <property type="evidence" value="ECO:0007669"/>
    <property type="project" value="InterPro"/>
</dbReference>
<dbReference type="Gene3D" id="4.10.240.10">
    <property type="entry name" value="Zn(2)-C6 fungal-type DNA-binding domain"/>
    <property type="match status" value="1"/>
</dbReference>
<dbReference type="PANTHER" id="PTHR31986">
    <property type="entry name" value="REGULATOR OF DRUG SENSITIVITY 2"/>
    <property type="match status" value="1"/>
</dbReference>
<dbReference type="SUPFAM" id="SSF57701">
    <property type="entry name" value="Zn2/Cys6 DNA-binding domain"/>
    <property type="match status" value="1"/>
</dbReference>
<feature type="region of interest" description="Disordered" evidence="1">
    <location>
        <begin position="250"/>
        <end position="272"/>
    </location>
</feature>
<feature type="region of interest" description="Disordered" evidence="1">
    <location>
        <begin position="26"/>
        <end position="67"/>
    </location>
</feature>
<feature type="region of interest" description="Disordered" evidence="1">
    <location>
        <begin position="109"/>
        <end position="202"/>
    </location>
</feature>
<feature type="compositionally biased region" description="Basic and acidic residues" evidence="1">
    <location>
        <begin position="109"/>
        <end position="121"/>
    </location>
</feature>
<dbReference type="Pfam" id="PF00172">
    <property type="entry name" value="Zn_clus"/>
    <property type="match status" value="1"/>
</dbReference>
<reference evidence="4" key="1">
    <citation type="journal article" date="2013" name="Genome Announc.">
        <title>Genome sequence of the basidiomycetous yeast Pseudozyma antarctica T-34, a producer of the glycolipid biosurfactants mannosylerythritol lipids.</title>
        <authorList>
            <person name="Morita T."/>
            <person name="Koike H."/>
            <person name="Koyama Y."/>
            <person name="Hagiwara H."/>
            <person name="Ito E."/>
            <person name="Fukuoka T."/>
            <person name="Imura T."/>
            <person name="Machida M."/>
            <person name="Kitamoto D."/>
        </authorList>
    </citation>
    <scope>NUCLEOTIDE SEQUENCE [LARGE SCALE GENOMIC DNA]</scope>
    <source>
        <strain evidence="4">T-34</strain>
    </source>
</reference>
<dbReference type="InterPro" id="IPR035965">
    <property type="entry name" value="PAS-like_dom_sf"/>
</dbReference>
<dbReference type="Proteomes" id="UP000011976">
    <property type="component" value="Unassembled WGS sequence"/>
</dbReference>
<dbReference type="GO" id="GO:0005634">
    <property type="term" value="C:nucleus"/>
    <property type="evidence" value="ECO:0007669"/>
    <property type="project" value="TreeGrafter"/>
</dbReference>
<dbReference type="OrthoDB" id="3364175at2759"/>
<evidence type="ECO:0000259" key="2">
    <source>
        <dbReference type="PROSITE" id="PS50048"/>
    </source>
</evidence>
<dbReference type="STRING" id="1151754.M9MIS5"/>